<evidence type="ECO:0000313" key="10">
    <source>
        <dbReference type="Proteomes" id="UP000198778"/>
    </source>
</evidence>
<feature type="transmembrane region" description="Helical" evidence="7">
    <location>
        <begin position="790"/>
        <end position="812"/>
    </location>
</feature>
<accession>A0A1H0FSX5</accession>
<feature type="domain" description="ABC3 transporter permease C-terminal" evidence="8">
    <location>
        <begin position="742"/>
        <end position="858"/>
    </location>
</feature>
<keyword evidence="2" id="KW-1003">Cell membrane</keyword>
<evidence type="ECO:0000259" key="8">
    <source>
        <dbReference type="Pfam" id="PF02687"/>
    </source>
</evidence>
<proteinExistence type="inferred from homology"/>
<feature type="transmembrane region" description="Helical" evidence="7">
    <location>
        <begin position="20"/>
        <end position="44"/>
    </location>
</feature>
<evidence type="ECO:0000313" key="9">
    <source>
        <dbReference type="EMBL" id="SDN97662.1"/>
    </source>
</evidence>
<keyword evidence="5 7" id="KW-0472">Membrane</keyword>
<feature type="transmembrane region" description="Helical" evidence="7">
    <location>
        <begin position="824"/>
        <end position="848"/>
    </location>
</feature>
<dbReference type="EMBL" id="FNIL01000005">
    <property type="protein sequence ID" value="SDN97662.1"/>
    <property type="molecule type" value="Genomic_DNA"/>
</dbReference>
<gene>
    <name evidence="9" type="ORF">SAMN04488053_10568</name>
</gene>
<feature type="domain" description="ABC3 transporter permease C-terminal" evidence="8">
    <location>
        <begin position="292"/>
        <end position="416"/>
    </location>
</feature>
<comment type="similarity">
    <text evidence="6">Belongs to the ABC-4 integral membrane protein family.</text>
</comment>
<dbReference type="GO" id="GO:0005886">
    <property type="term" value="C:plasma membrane"/>
    <property type="evidence" value="ECO:0007669"/>
    <property type="project" value="UniProtKB-SubCell"/>
</dbReference>
<evidence type="ECO:0000256" key="2">
    <source>
        <dbReference type="ARBA" id="ARBA00022475"/>
    </source>
</evidence>
<feature type="transmembrane region" description="Helical" evidence="7">
    <location>
        <begin position="337"/>
        <end position="367"/>
    </location>
</feature>
<dbReference type="OrthoDB" id="9793166at2"/>
<organism evidence="9 10">
    <name type="scientific">Alkalicoccus daliensis</name>
    <dbReference type="NCBI Taxonomy" id="745820"/>
    <lineage>
        <taxon>Bacteria</taxon>
        <taxon>Bacillati</taxon>
        <taxon>Bacillota</taxon>
        <taxon>Bacilli</taxon>
        <taxon>Bacillales</taxon>
        <taxon>Bacillaceae</taxon>
        <taxon>Alkalicoccus</taxon>
    </lineage>
</organism>
<dbReference type="GO" id="GO:0022857">
    <property type="term" value="F:transmembrane transporter activity"/>
    <property type="evidence" value="ECO:0007669"/>
    <property type="project" value="TreeGrafter"/>
</dbReference>
<dbReference type="Proteomes" id="UP000198778">
    <property type="component" value="Unassembled WGS sequence"/>
</dbReference>
<keyword evidence="3 7" id="KW-0812">Transmembrane</keyword>
<dbReference type="PANTHER" id="PTHR30572:SF4">
    <property type="entry name" value="ABC TRANSPORTER PERMEASE YTRF"/>
    <property type="match status" value="1"/>
</dbReference>
<keyword evidence="4 7" id="KW-1133">Transmembrane helix</keyword>
<dbReference type="InterPro" id="IPR050250">
    <property type="entry name" value="Macrolide_Exporter_MacB"/>
</dbReference>
<evidence type="ECO:0000256" key="7">
    <source>
        <dbReference type="SAM" id="Phobius"/>
    </source>
</evidence>
<dbReference type="RefSeq" id="WP_090842793.1">
    <property type="nucleotide sequence ID" value="NZ_FNIL01000005.1"/>
</dbReference>
<evidence type="ECO:0000256" key="3">
    <source>
        <dbReference type="ARBA" id="ARBA00022692"/>
    </source>
</evidence>
<dbReference type="AlphaFoldDB" id="A0A1H0FSX5"/>
<dbReference type="Pfam" id="PF02687">
    <property type="entry name" value="FtsX"/>
    <property type="match status" value="2"/>
</dbReference>
<comment type="subcellular location">
    <subcellularLocation>
        <location evidence="1">Cell membrane</location>
        <topology evidence="1">Multi-pass membrane protein</topology>
    </subcellularLocation>
</comment>
<evidence type="ECO:0000256" key="6">
    <source>
        <dbReference type="ARBA" id="ARBA00038076"/>
    </source>
</evidence>
<dbReference type="STRING" id="745820.SAMN04488053_10568"/>
<feature type="transmembrane region" description="Helical" evidence="7">
    <location>
        <begin position="387"/>
        <end position="407"/>
    </location>
</feature>
<protein>
    <submittedName>
        <fullName evidence="9">Putative ABC transport system permease protein</fullName>
    </submittedName>
</protein>
<feature type="transmembrane region" description="Helical" evidence="7">
    <location>
        <begin position="286"/>
        <end position="309"/>
    </location>
</feature>
<reference evidence="10" key="1">
    <citation type="submission" date="2016-10" db="EMBL/GenBank/DDBJ databases">
        <authorList>
            <person name="Varghese N."/>
            <person name="Submissions S."/>
        </authorList>
    </citation>
    <scope>NUCLEOTIDE SEQUENCE [LARGE SCALE GENOMIC DNA]</scope>
    <source>
        <strain evidence="10">CGMCC 1.10369</strain>
    </source>
</reference>
<feature type="transmembrane region" description="Helical" evidence="7">
    <location>
        <begin position="462"/>
        <end position="482"/>
    </location>
</feature>
<keyword evidence="10" id="KW-1185">Reference proteome</keyword>
<feature type="transmembrane region" description="Helical" evidence="7">
    <location>
        <begin position="731"/>
        <end position="755"/>
    </location>
</feature>
<evidence type="ECO:0000256" key="4">
    <source>
        <dbReference type="ARBA" id="ARBA00022989"/>
    </source>
</evidence>
<dbReference type="PANTHER" id="PTHR30572">
    <property type="entry name" value="MEMBRANE COMPONENT OF TRANSPORTER-RELATED"/>
    <property type="match status" value="1"/>
</dbReference>
<sequence length="867" mass="96650">MNVINKLTIRHLKENKRRTLVTIIGTIISVAMITAVATLAVSFLDLLQRQTIADEGEWHVQYFNIDEAQAAAIEDDEETKEFILSGDRGYAHFEESENFYKPYIYVRSLNQSGFENVPITLTEGRLPESPEEIVLSEEIVSSGRADYEIGDELSLEVGERVFLNEAAQEEPVTQQYSINVVDEQLMEEIQDPQEETYTVVGLIERPMWEPAWAPGYTAITYTDETMLSEDSPASGLVILEDVDRSLYANSQELAEAVGHDPENIRYNSELLRFYGVSSNDNLTFTMYSLAAIIMAVIIFGSVALIYNAFAISVSERARHLGMLASVGATKKQKRNSVFFEGALIGLMSIPAGVLSGIGGIAVTFWFVNRLMHDALNVSVPLTVALTPMSILTAVLISAFTIFISTYLPARKASRISAIEAIRQTTDIKLTEKAVRTSSIVRRIFGTEAEIGLKNLKRNKRKYQITVFSLVVSIVLFLSVSFFTESLERSLAISSESLDYDIQLMPNNGELEEEMVQSAASLPEVTNSSVVQEAYYTAWIDEEEIPAPLQEEVEEYPELLEEGKFPYYVNLYSIGDENLADYAAANGMEEADLFNSAEFPAVVIDTTVYEEGTPRRLVEAATIHTSPGEQLGLFYEDFESGKTEPVSAVTIAALTDKLPTGVSSGTGMGSLTMIVSEEVYENLLARGEGIQSNSYMYLDSTDPVKTQEDLEAMDTTMHIQNVYQNRQQNEQIMLLMSVFIYGFITLITLISVANIFNTISTSIALRKREFAMLKSVGMTSKSFNKMINYESMFYGIKSLLYGIPISIGIMYLLHLSVTNTFEYGFALPWMSLLYVVIAVFVIVGSAMLYSISKIKKDNIIETLKQENI</sequence>
<evidence type="ECO:0000256" key="1">
    <source>
        <dbReference type="ARBA" id="ARBA00004651"/>
    </source>
</evidence>
<evidence type="ECO:0000256" key="5">
    <source>
        <dbReference type="ARBA" id="ARBA00023136"/>
    </source>
</evidence>
<name>A0A1H0FSX5_9BACI</name>
<dbReference type="InterPro" id="IPR003838">
    <property type="entry name" value="ABC3_permease_C"/>
</dbReference>